<dbReference type="EMBL" id="JAVDPY010000002">
    <property type="protein sequence ID" value="MDR6333127.1"/>
    <property type="molecule type" value="Genomic_DNA"/>
</dbReference>
<evidence type="ECO:0000256" key="4">
    <source>
        <dbReference type="ARBA" id="ARBA00022989"/>
    </source>
</evidence>
<dbReference type="GO" id="GO:0015658">
    <property type="term" value="F:branched-chain amino acid transmembrane transporter activity"/>
    <property type="evidence" value="ECO:0007669"/>
    <property type="project" value="InterPro"/>
</dbReference>
<feature type="transmembrane region" description="Helical" evidence="7">
    <location>
        <begin position="85"/>
        <end position="103"/>
    </location>
</feature>
<reference evidence="8" key="1">
    <citation type="submission" date="2022-12" db="EMBL/GenBank/DDBJ databases">
        <title>Reference genome sequencing for broad-spectrum identification of bacterial and archaeal isolates by mass spectrometry.</title>
        <authorList>
            <person name="Sekiguchi Y."/>
            <person name="Tourlousse D.M."/>
        </authorList>
    </citation>
    <scope>NUCLEOTIDE SEQUENCE</scope>
    <source>
        <strain evidence="8">301</strain>
    </source>
</reference>
<evidence type="ECO:0000313" key="10">
    <source>
        <dbReference type="Proteomes" id="UP001144397"/>
    </source>
</evidence>
<evidence type="ECO:0000256" key="6">
    <source>
        <dbReference type="SAM" id="MobiDB-lite"/>
    </source>
</evidence>
<dbReference type="PANTHER" id="PTHR30482">
    <property type="entry name" value="HIGH-AFFINITY BRANCHED-CHAIN AMINO ACID TRANSPORT SYSTEM PERMEASE"/>
    <property type="match status" value="1"/>
</dbReference>
<dbReference type="Proteomes" id="UP001245370">
    <property type="component" value="Unassembled WGS sequence"/>
</dbReference>
<keyword evidence="4 7" id="KW-1133">Transmembrane helix</keyword>
<keyword evidence="3 7" id="KW-0812">Transmembrane</keyword>
<dbReference type="GO" id="GO:0005886">
    <property type="term" value="C:plasma membrane"/>
    <property type="evidence" value="ECO:0007669"/>
    <property type="project" value="UniProtKB-SubCell"/>
</dbReference>
<proteinExistence type="predicted"/>
<feature type="transmembrane region" description="Helical" evidence="7">
    <location>
        <begin position="208"/>
        <end position="227"/>
    </location>
</feature>
<feature type="region of interest" description="Disordered" evidence="6">
    <location>
        <begin position="319"/>
        <end position="342"/>
    </location>
</feature>
<protein>
    <submittedName>
        <fullName evidence="8">Branched-chain amino acid ABC transporter permease</fullName>
    </submittedName>
    <submittedName>
        <fullName evidence="9">Branched-chain amino acid transport system permease protein</fullName>
    </submittedName>
</protein>
<evidence type="ECO:0000313" key="9">
    <source>
        <dbReference type="EMBL" id="MDR6333127.1"/>
    </source>
</evidence>
<dbReference type="Pfam" id="PF02653">
    <property type="entry name" value="BPD_transp_2"/>
    <property type="match status" value="1"/>
</dbReference>
<evidence type="ECO:0000313" key="11">
    <source>
        <dbReference type="Proteomes" id="UP001245370"/>
    </source>
</evidence>
<feature type="transmembrane region" description="Helical" evidence="7">
    <location>
        <begin position="110"/>
        <end position="129"/>
    </location>
</feature>
<keyword evidence="11" id="KW-1185">Reference proteome</keyword>
<evidence type="ECO:0000256" key="2">
    <source>
        <dbReference type="ARBA" id="ARBA00022475"/>
    </source>
</evidence>
<dbReference type="GeneID" id="95761870"/>
<evidence type="ECO:0000256" key="1">
    <source>
        <dbReference type="ARBA" id="ARBA00004651"/>
    </source>
</evidence>
<keyword evidence="2" id="KW-1003">Cell membrane</keyword>
<feature type="transmembrane region" description="Helical" evidence="7">
    <location>
        <begin position="36"/>
        <end position="55"/>
    </location>
</feature>
<name>A0A9W6CFG2_XANFL</name>
<evidence type="ECO:0000313" key="8">
    <source>
        <dbReference type="EMBL" id="GLI21403.1"/>
    </source>
</evidence>
<dbReference type="InterPro" id="IPR043428">
    <property type="entry name" value="LivM-like"/>
</dbReference>
<organism evidence="8 10">
    <name type="scientific">Xanthobacter flavus</name>
    <dbReference type="NCBI Taxonomy" id="281"/>
    <lineage>
        <taxon>Bacteria</taxon>
        <taxon>Pseudomonadati</taxon>
        <taxon>Pseudomonadota</taxon>
        <taxon>Alphaproteobacteria</taxon>
        <taxon>Hyphomicrobiales</taxon>
        <taxon>Xanthobacteraceae</taxon>
        <taxon>Xanthobacter</taxon>
    </lineage>
</organism>
<keyword evidence="5 7" id="KW-0472">Membrane</keyword>
<evidence type="ECO:0000256" key="7">
    <source>
        <dbReference type="SAM" id="Phobius"/>
    </source>
</evidence>
<feature type="transmembrane region" description="Helical" evidence="7">
    <location>
        <begin position="247"/>
        <end position="271"/>
    </location>
</feature>
<gene>
    <name evidence="8" type="primary">livM</name>
    <name evidence="9" type="ORF">GGQ86_001591</name>
    <name evidence="8" type="ORF">XFLAVUS301_10770</name>
</gene>
<dbReference type="RefSeq" id="WP_169121753.1">
    <property type="nucleotide sequence ID" value="NZ_BSDO01000001.1"/>
</dbReference>
<accession>A0A9W6CFG2</accession>
<dbReference type="PANTHER" id="PTHR30482:SF20">
    <property type="entry name" value="HIGH-AFFINITY BRANCHED-CHAIN AMINO ACID TRANSPORT SYSTEM PERMEASE PROTEIN LIVM"/>
    <property type="match status" value="1"/>
</dbReference>
<evidence type="ECO:0000256" key="3">
    <source>
        <dbReference type="ARBA" id="ARBA00022692"/>
    </source>
</evidence>
<sequence>MPLSLLRRRNVMLALVFVAALLPLGANPYHLFVANLIFIYILLSVGLNLLLGYAGQLAFANAAMFGIGAYGTGLLQVHFGWPFLIAFPAGALIATAVGLTLALPALRLSGLYLALSTLAFAQFTQWVFLHWEGVTFGAGGFKTPQVSFAPLPVDHRQGLYYLSLVIMVAMVWFAGNIVTSRVGRAFITVRDSEVAAESLGVDLLRYKALAFGLSAFYAGIAGGLYSQMLNFVSPEGYDLFQMVLQKAMVVVGGLGSIAGSVLGAGTIILVLELLREFKGAQEVVFGALLLVFIIFMRGGIVSVIKRHIPGWEEPLHRAGALPPAEPPTSLPLAPPAQERGAS</sequence>
<dbReference type="InterPro" id="IPR001851">
    <property type="entry name" value="ABC_transp_permease"/>
</dbReference>
<feature type="transmembrane region" description="Helical" evidence="7">
    <location>
        <begin position="158"/>
        <end position="178"/>
    </location>
</feature>
<dbReference type="CDD" id="cd06581">
    <property type="entry name" value="TM_PBP1_LivM_like"/>
    <property type="match status" value="1"/>
</dbReference>
<evidence type="ECO:0000256" key="5">
    <source>
        <dbReference type="ARBA" id="ARBA00023136"/>
    </source>
</evidence>
<dbReference type="EMBL" id="BSDO01000001">
    <property type="protein sequence ID" value="GLI21403.1"/>
    <property type="molecule type" value="Genomic_DNA"/>
</dbReference>
<reference evidence="9 11" key="2">
    <citation type="submission" date="2023-07" db="EMBL/GenBank/DDBJ databases">
        <title>Genomic Encyclopedia of Type Strains, Phase IV (KMG-IV): sequencing the most valuable type-strain genomes for metagenomic binning, comparative biology and taxonomic classification.</title>
        <authorList>
            <person name="Goeker M."/>
        </authorList>
    </citation>
    <scope>NUCLEOTIDE SEQUENCE [LARGE SCALE GENOMIC DNA]</scope>
    <source>
        <strain evidence="9 11">DSM 338</strain>
    </source>
</reference>
<comment type="subcellular location">
    <subcellularLocation>
        <location evidence="1">Cell membrane</location>
        <topology evidence="1">Multi-pass membrane protein</topology>
    </subcellularLocation>
</comment>
<feature type="compositionally biased region" description="Pro residues" evidence="6">
    <location>
        <begin position="323"/>
        <end position="334"/>
    </location>
</feature>
<dbReference type="AlphaFoldDB" id="A0A9W6CFG2"/>
<comment type="caution">
    <text evidence="8">The sequence shown here is derived from an EMBL/GenBank/DDBJ whole genome shotgun (WGS) entry which is preliminary data.</text>
</comment>
<feature type="transmembrane region" description="Helical" evidence="7">
    <location>
        <begin position="283"/>
        <end position="304"/>
    </location>
</feature>
<dbReference type="Proteomes" id="UP001144397">
    <property type="component" value="Unassembled WGS sequence"/>
</dbReference>